<dbReference type="GeneTree" id="ENSGT00940000176000"/>
<dbReference type="Pfam" id="PF03153">
    <property type="entry name" value="TFIIA"/>
    <property type="match status" value="1"/>
</dbReference>
<dbReference type="InParanoid" id="W5LLM1"/>
<evidence type="ECO:0000313" key="1">
    <source>
        <dbReference type="Ensembl" id="ENSAMXP00000020733.2"/>
    </source>
</evidence>
<dbReference type="Gene3D" id="1.10.287.100">
    <property type="match status" value="1"/>
</dbReference>
<keyword evidence="2" id="KW-1185">Reference proteome</keyword>
<dbReference type="Proteomes" id="UP000018467">
    <property type="component" value="Unassembled WGS sequence"/>
</dbReference>
<dbReference type="eggNOG" id="KOG2652">
    <property type="taxonomic scope" value="Eukaryota"/>
</dbReference>
<dbReference type="HOGENOM" id="CLU_2775154_0_0_1"/>
<accession>W5LLM1</accession>
<dbReference type="InterPro" id="IPR004855">
    <property type="entry name" value="TFIIA_asu/bsu"/>
</dbReference>
<reference evidence="1" key="3">
    <citation type="submission" date="2025-08" db="UniProtKB">
        <authorList>
            <consortium name="Ensembl"/>
        </authorList>
    </citation>
    <scope>IDENTIFICATION</scope>
</reference>
<dbReference type="AlphaFoldDB" id="W5LLM1"/>
<sequence>GEMFSNSNTLPKLYLSVIDDVMENVRELFLEEGIEEQVLDDLRQNNHFFIIWAVLKEKMNGN</sequence>
<reference evidence="1" key="4">
    <citation type="submission" date="2025-09" db="UniProtKB">
        <authorList>
            <consortium name="Ensembl"/>
        </authorList>
    </citation>
    <scope>IDENTIFICATION</scope>
</reference>
<reference evidence="2" key="2">
    <citation type="journal article" date="2014" name="Nat. Commun.">
        <title>The cavefish genome reveals candidate genes for eye loss.</title>
        <authorList>
            <person name="McGaugh S.E."/>
            <person name="Gross J.B."/>
            <person name="Aken B."/>
            <person name="Blin M."/>
            <person name="Borowsky R."/>
            <person name="Chalopin D."/>
            <person name="Hinaux H."/>
            <person name="Jeffery W.R."/>
            <person name="Keene A."/>
            <person name="Ma L."/>
            <person name="Minx P."/>
            <person name="Murphy D."/>
            <person name="O'Quin K.E."/>
            <person name="Retaux S."/>
            <person name="Rohner N."/>
            <person name="Searle S.M."/>
            <person name="Stahl B.A."/>
            <person name="Tabin C."/>
            <person name="Volff J.N."/>
            <person name="Yoshizawa M."/>
            <person name="Warren W.C."/>
        </authorList>
    </citation>
    <scope>NUCLEOTIDE SEQUENCE [LARGE SCALE GENOMIC DNA]</scope>
    <source>
        <strain evidence="2">female</strain>
    </source>
</reference>
<organism evidence="1 2">
    <name type="scientific">Astyanax mexicanus</name>
    <name type="common">Blind cave fish</name>
    <name type="synonym">Astyanax fasciatus mexicanus</name>
    <dbReference type="NCBI Taxonomy" id="7994"/>
    <lineage>
        <taxon>Eukaryota</taxon>
        <taxon>Metazoa</taxon>
        <taxon>Chordata</taxon>
        <taxon>Craniata</taxon>
        <taxon>Vertebrata</taxon>
        <taxon>Euteleostomi</taxon>
        <taxon>Actinopterygii</taxon>
        <taxon>Neopterygii</taxon>
        <taxon>Teleostei</taxon>
        <taxon>Ostariophysi</taxon>
        <taxon>Characiformes</taxon>
        <taxon>Characoidei</taxon>
        <taxon>Acestrorhamphidae</taxon>
        <taxon>Acestrorhamphinae</taxon>
        <taxon>Astyanax</taxon>
    </lineage>
</organism>
<dbReference type="SUPFAM" id="SSF47396">
    <property type="entry name" value="Transcription factor IIA (TFIIA), alpha-helical domain"/>
    <property type="match status" value="1"/>
</dbReference>
<dbReference type="GO" id="GO:0006367">
    <property type="term" value="P:transcription initiation at RNA polymerase II promoter"/>
    <property type="evidence" value="ECO:0007669"/>
    <property type="project" value="InterPro"/>
</dbReference>
<protein>
    <submittedName>
        <fullName evidence="1">Uncharacterized protein</fullName>
    </submittedName>
</protein>
<dbReference type="Bgee" id="ENSAMXG00000020139">
    <property type="expression patterns" value="Expressed in ovary and 5 other cell types or tissues"/>
</dbReference>
<name>W5LLM1_ASTMX</name>
<dbReference type="STRING" id="7994.ENSAMXP00000020733"/>
<reference evidence="2" key="1">
    <citation type="submission" date="2013-03" db="EMBL/GenBank/DDBJ databases">
        <authorList>
            <person name="Jeffery W."/>
            <person name="Warren W."/>
            <person name="Wilson R.K."/>
        </authorList>
    </citation>
    <scope>NUCLEOTIDE SEQUENCE</scope>
    <source>
        <strain evidence="2">female</strain>
    </source>
</reference>
<dbReference type="Ensembl" id="ENSAMXT00000020733.2">
    <property type="protein sequence ID" value="ENSAMXP00000020733.2"/>
    <property type="gene ID" value="ENSAMXG00000020139.2"/>
</dbReference>
<dbReference type="GO" id="GO:0005672">
    <property type="term" value="C:transcription factor TFIIA complex"/>
    <property type="evidence" value="ECO:0007669"/>
    <property type="project" value="InterPro"/>
</dbReference>
<evidence type="ECO:0000313" key="2">
    <source>
        <dbReference type="Proteomes" id="UP000018467"/>
    </source>
</evidence>
<proteinExistence type="predicted"/>